<dbReference type="InterPro" id="IPR031730">
    <property type="entry name" value="Carbam_trans_C"/>
</dbReference>
<reference evidence="4 5" key="1">
    <citation type="submission" date="2019-03" db="EMBL/GenBank/DDBJ databases">
        <title>Genomic Encyclopedia of Type Strains, Phase IV (KMG-IV): sequencing the most valuable type-strain genomes for metagenomic binning, comparative biology and taxonomic classification.</title>
        <authorList>
            <person name="Goeker M."/>
        </authorList>
    </citation>
    <scope>NUCLEOTIDE SEQUENCE [LARGE SCALE GENOMIC DNA]</scope>
    <source>
        <strain evidence="4 5">DSM 12121</strain>
    </source>
</reference>
<name>A0A4R6E3U8_9RHOO</name>
<feature type="domain" description="Carbamoyltransferase C-terminal" evidence="3">
    <location>
        <begin position="406"/>
        <end position="575"/>
    </location>
</feature>
<accession>A0A4R6E3U8</accession>
<comment type="caution">
    <text evidence="4">The sequence shown here is derived from an EMBL/GenBank/DDBJ whole genome shotgun (WGS) entry which is preliminary data.</text>
</comment>
<organism evidence="4 5">
    <name type="scientific">Azoarcus indigens</name>
    <dbReference type="NCBI Taxonomy" id="29545"/>
    <lineage>
        <taxon>Bacteria</taxon>
        <taxon>Pseudomonadati</taxon>
        <taxon>Pseudomonadota</taxon>
        <taxon>Betaproteobacteria</taxon>
        <taxon>Rhodocyclales</taxon>
        <taxon>Zoogloeaceae</taxon>
        <taxon>Azoarcus</taxon>
    </lineage>
</organism>
<dbReference type="Pfam" id="PF16861">
    <property type="entry name" value="Carbam_trans_C"/>
    <property type="match status" value="1"/>
</dbReference>
<dbReference type="Pfam" id="PF02543">
    <property type="entry name" value="Carbam_trans_N"/>
    <property type="match status" value="1"/>
</dbReference>
<dbReference type="InterPro" id="IPR038152">
    <property type="entry name" value="Carbam_trans_C_sf"/>
</dbReference>
<dbReference type="InterPro" id="IPR051338">
    <property type="entry name" value="NodU/CmcH_Carbamoyltrnsfr"/>
</dbReference>
<dbReference type="AlphaFoldDB" id="A0A4R6E3U8"/>
<dbReference type="PANTHER" id="PTHR34847">
    <property type="entry name" value="NODULATION PROTEIN U"/>
    <property type="match status" value="1"/>
</dbReference>
<dbReference type="Gene3D" id="3.30.420.40">
    <property type="match status" value="2"/>
</dbReference>
<dbReference type="SUPFAM" id="SSF53067">
    <property type="entry name" value="Actin-like ATPase domain"/>
    <property type="match status" value="1"/>
</dbReference>
<feature type="domain" description="Carbamoyltransferase" evidence="2">
    <location>
        <begin position="5"/>
        <end position="354"/>
    </location>
</feature>
<sequence length="585" mass="65667">MSLTVLGLSGALTHDPSAALYIDGKLVAAAEEERFVRDKHAKNRMPYESARFCLDFAGIKPKDVDIVAIPFAPISLADKARWHYAKRYWYAPDRGLDAILMGNRRFYRYRRRIQWCLQQLGFDLKKVELVPVEHHLTHASSAYHCSGFKEKTAIMGIDGKGEYATTFFGWGENGRIHKIKEFYDPDSLGGLYGALTEYLGFDMLDGEYKVMGMAPYGDAEKYDFSRLAEFENGELVINTDYANVIGFRRYKEKGKGYYFSPKLIDWLGPKREGDVADDPYIHYAASIQKLFEDLALQMMDYYLGDILRETGKLAFAGGGALNVKLNQKIIARPEVKELFVQPASGDSGTAVGAASYVSQARGVPVEKMEHVYLGPSYTNEEVIAACAKHAARPAWQKIEAVPERIARILAAGQPVAWFQGRMEFGPRALGGRSILGCPSAPGVADRINEQIKFRERWRPFCPSMLDTVGPQMLQTEHPSPFMTFTFEVAEEWKERVPEVVHEDGTARAQVLRREFNPRYYDLMVELEKLTGNGVALNTSLNRRGEPMICSPTDALNMFFGSDLQYLIMEDILVVKDGADAALGLA</sequence>
<dbReference type="CDD" id="cd24098">
    <property type="entry name" value="ASKHA_NBD_TobZ_N"/>
    <property type="match status" value="1"/>
</dbReference>
<proteinExistence type="inferred from homology"/>
<gene>
    <name evidence="4" type="ORF">C7389_106197</name>
</gene>
<dbReference type="InterPro" id="IPR043129">
    <property type="entry name" value="ATPase_NBD"/>
</dbReference>
<dbReference type="InterPro" id="IPR003696">
    <property type="entry name" value="Carbtransf_dom"/>
</dbReference>
<evidence type="ECO:0000313" key="4">
    <source>
        <dbReference type="EMBL" id="TDN52497.1"/>
    </source>
</evidence>
<dbReference type="Proteomes" id="UP000295129">
    <property type="component" value="Unassembled WGS sequence"/>
</dbReference>
<protein>
    <submittedName>
        <fullName evidence="4">Carbamoyltransferase</fullName>
    </submittedName>
</protein>
<keyword evidence="4" id="KW-0808">Transferase</keyword>
<dbReference type="RefSeq" id="WP_133590640.1">
    <property type="nucleotide sequence ID" value="NZ_SNVV01000006.1"/>
</dbReference>
<dbReference type="GO" id="GO:0016740">
    <property type="term" value="F:transferase activity"/>
    <property type="evidence" value="ECO:0007669"/>
    <property type="project" value="UniProtKB-KW"/>
</dbReference>
<evidence type="ECO:0000259" key="2">
    <source>
        <dbReference type="Pfam" id="PF02543"/>
    </source>
</evidence>
<dbReference type="EMBL" id="SNVV01000006">
    <property type="protein sequence ID" value="TDN52497.1"/>
    <property type="molecule type" value="Genomic_DNA"/>
</dbReference>
<comment type="similarity">
    <text evidence="1">Belongs to the NodU/CmcH family.</text>
</comment>
<dbReference type="PANTHER" id="PTHR34847:SF1">
    <property type="entry name" value="NODULATION PROTEIN U"/>
    <property type="match status" value="1"/>
</dbReference>
<evidence type="ECO:0000259" key="3">
    <source>
        <dbReference type="Pfam" id="PF16861"/>
    </source>
</evidence>
<keyword evidence="5" id="KW-1185">Reference proteome</keyword>
<evidence type="ECO:0000256" key="1">
    <source>
        <dbReference type="ARBA" id="ARBA00006129"/>
    </source>
</evidence>
<evidence type="ECO:0000313" key="5">
    <source>
        <dbReference type="Proteomes" id="UP000295129"/>
    </source>
</evidence>
<dbReference type="OrthoDB" id="9780777at2"/>
<dbReference type="Gene3D" id="3.90.870.20">
    <property type="entry name" value="Carbamoyltransferase, C-terminal domain"/>
    <property type="match status" value="1"/>
</dbReference>